<sequence length="193" mass="21478">MRKTLSLAVFGAATFAMTAMGTAQTELSRNQIINSLQGAQTKVEISADELRRQAIEHINKYPGDNSTEVLPLSAKLAQLRQFNVEVTFDFDSARIKPESYETIGLMADALHTPYLMGQLFFVVGHTDAKGKREYNLELSQRRAEAIREALVTTFRVPPETLEAVGLGEEQLRDPANPDAEVNRRVQLINVGYP</sequence>
<gene>
    <name evidence="7" type="ORF">JM93_03406</name>
</gene>
<dbReference type="Gene3D" id="3.30.1330.60">
    <property type="entry name" value="OmpA-like domain"/>
    <property type="match status" value="1"/>
</dbReference>
<dbReference type="Proteomes" id="UP000320593">
    <property type="component" value="Unassembled WGS sequence"/>
</dbReference>
<feature type="chain" id="PRO_5022003381" evidence="5">
    <location>
        <begin position="19"/>
        <end position="193"/>
    </location>
</feature>
<dbReference type="PRINTS" id="PR01021">
    <property type="entry name" value="OMPADOMAIN"/>
</dbReference>
<feature type="domain" description="OmpA-like" evidence="6">
    <location>
        <begin position="75"/>
        <end position="193"/>
    </location>
</feature>
<proteinExistence type="predicted"/>
<dbReference type="PROSITE" id="PS51123">
    <property type="entry name" value="OMPA_2"/>
    <property type="match status" value="1"/>
</dbReference>
<organism evidence="7 8">
    <name type="scientific">Roseibium hamelinense</name>
    <dbReference type="NCBI Taxonomy" id="150831"/>
    <lineage>
        <taxon>Bacteria</taxon>
        <taxon>Pseudomonadati</taxon>
        <taxon>Pseudomonadota</taxon>
        <taxon>Alphaproteobacteria</taxon>
        <taxon>Hyphomicrobiales</taxon>
        <taxon>Stappiaceae</taxon>
        <taxon>Roseibium</taxon>
    </lineage>
</organism>
<comment type="caution">
    <text evidence="7">The sequence shown here is derived from an EMBL/GenBank/DDBJ whole genome shotgun (WGS) entry which is preliminary data.</text>
</comment>
<dbReference type="GO" id="GO:0009279">
    <property type="term" value="C:cell outer membrane"/>
    <property type="evidence" value="ECO:0007669"/>
    <property type="project" value="UniProtKB-SubCell"/>
</dbReference>
<evidence type="ECO:0000259" key="6">
    <source>
        <dbReference type="PROSITE" id="PS51123"/>
    </source>
</evidence>
<dbReference type="EMBL" id="VLLF01000008">
    <property type="protein sequence ID" value="TWI82891.1"/>
    <property type="molecule type" value="Genomic_DNA"/>
</dbReference>
<keyword evidence="8" id="KW-1185">Reference proteome</keyword>
<keyword evidence="2 4" id="KW-0472">Membrane</keyword>
<dbReference type="PANTHER" id="PTHR30329:SF21">
    <property type="entry name" value="LIPOPROTEIN YIAD-RELATED"/>
    <property type="match status" value="1"/>
</dbReference>
<accession>A0A562SNI2</accession>
<dbReference type="Pfam" id="PF00691">
    <property type="entry name" value="OmpA"/>
    <property type="match status" value="1"/>
</dbReference>
<reference evidence="7 8" key="1">
    <citation type="submission" date="2019-07" db="EMBL/GenBank/DDBJ databases">
        <title>Genomic Encyclopedia of Archaeal and Bacterial Type Strains, Phase II (KMG-II): from individual species to whole genera.</title>
        <authorList>
            <person name="Goeker M."/>
        </authorList>
    </citation>
    <scope>NUCLEOTIDE SEQUENCE [LARGE SCALE GENOMIC DNA]</scope>
    <source>
        <strain evidence="7 8">ATCC BAA-252</strain>
    </source>
</reference>
<dbReference type="PANTHER" id="PTHR30329">
    <property type="entry name" value="STATOR ELEMENT OF FLAGELLAR MOTOR COMPLEX"/>
    <property type="match status" value="1"/>
</dbReference>
<dbReference type="InterPro" id="IPR006664">
    <property type="entry name" value="OMP_bac"/>
</dbReference>
<dbReference type="AlphaFoldDB" id="A0A562SNI2"/>
<dbReference type="PROSITE" id="PS01068">
    <property type="entry name" value="OMPA_1"/>
    <property type="match status" value="1"/>
</dbReference>
<name>A0A562SNI2_9HYPH</name>
<comment type="subcellular location">
    <subcellularLocation>
        <location evidence="1">Cell outer membrane</location>
    </subcellularLocation>
</comment>
<evidence type="ECO:0000256" key="5">
    <source>
        <dbReference type="SAM" id="SignalP"/>
    </source>
</evidence>
<evidence type="ECO:0000256" key="1">
    <source>
        <dbReference type="ARBA" id="ARBA00004442"/>
    </source>
</evidence>
<evidence type="ECO:0000256" key="3">
    <source>
        <dbReference type="ARBA" id="ARBA00023237"/>
    </source>
</evidence>
<evidence type="ECO:0000256" key="4">
    <source>
        <dbReference type="PROSITE-ProRule" id="PRU00473"/>
    </source>
</evidence>
<dbReference type="OrthoDB" id="9792021at2"/>
<keyword evidence="3" id="KW-0998">Cell outer membrane</keyword>
<dbReference type="InterPro" id="IPR006665">
    <property type="entry name" value="OmpA-like"/>
</dbReference>
<feature type="signal peptide" evidence="5">
    <location>
        <begin position="1"/>
        <end position="18"/>
    </location>
</feature>
<dbReference type="RefSeq" id="WP_145345674.1">
    <property type="nucleotide sequence ID" value="NZ_SMLY01000080.1"/>
</dbReference>
<evidence type="ECO:0000313" key="7">
    <source>
        <dbReference type="EMBL" id="TWI82891.1"/>
    </source>
</evidence>
<dbReference type="InterPro" id="IPR036737">
    <property type="entry name" value="OmpA-like_sf"/>
</dbReference>
<protein>
    <submittedName>
        <fullName evidence="7">Outer membrane protein OmpA-like peptidoglycan-associated protein</fullName>
    </submittedName>
</protein>
<keyword evidence="5" id="KW-0732">Signal</keyword>
<evidence type="ECO:0000256" key="2">
    <source>
        <dbReference type="ARBA" id="ARBA00023136"/>
    </source>
</evidence>
<evidence type="ECO:0000313" key="8">
    <source>
        <dbReference type="Proteomes" id="UP000320593"/>
    </source>
</evidence>
<dbReference type="InterPro" id="IPR050330">
    <property type="entry name" value="Bact_OuterMem_StrucFunc"/>
</dbReference>
<dbReference type="SUPFAM" id="SSF103088">
    <property type="entry name" value="OmpA-like"/>
    <property type="match status" value="1"/>
</dbReference>
<dbReference type="CDD" id="cd07185">
    <property type="entry name" value="OmpA_C-like"/>
    <property type="match status" value="1"/>
</dbReference>
<dbReference type="InterPro" id="IPR006690">
    <property type="entry name" value="OMPA-like_CS"/>
</dbReference>